<evidence type="ECO:0000256" key="5">
    <source>
        <dbReference type="ARBA" id="ARBA00023136"/>
    </source>
</evidence>
<evidence type="ECO:0000313" key="9">
    <source>
        <dbReference type="EMBL" id="WFD43613.1"/>
    </source>
</evidence>
<feature type="transmembrane region" description="Helical" evidence="7">
    <location>
        <begin position="192"/>
        <end position="211"/>
    </location>
</feature>
<dbReference type="Pfam" id="PF07690">
    <property type="entry name" value="MFS_1"/>
    <property type="match status" value="1"/>
</dbReference>
<feature type="transmembrane region" description="Helical" evidence="7">
    <location>
        <begin position="480"/>
        <end position="501"/>
    </location>
</feature>
<name>A0AAF0FF94_9BASI</name>
<gene>
    <name evidence="9" type="ORF">MPSI1_002276</name>
</gene>
<feature type="transmembrane region" description="Helical" evidence="7">
    <location>
        <begin position="303"/>
        <end position="320"/>
    </location>
</feature>
<feature type="transmembrane region" description="Helical" evidence="7">
    <location>
        <begin position="96"/>
        <end position="119"/>
    </location>
</feature>
<reference evidence="9" key="1">
    <citation type="submission" date="2023-02" db="EMBL/GenBank/DDBJ databases">
        <title>Mating type loci evolution in Malassezia.</title>
        <authorList>
            <person name="Coelho M.A."/>
        </authorList>
    </citation>
    <scope>NUCLEOTIDE SEQUENCE</scope>
    <source>
        <strain evidence="9">CBS 14136</strain>
    </source>
</reference>
<accession>A0AAF0FF94</accession>
<sequence>MTESEPSPDEEAAQHQQKEDDVPQLQSVGPIEVPLTPDKEHASSMQPAQTQENVSAFKKSIKILIVVMASTTSFASPLSINIYMPAVPDISKDLDISSGQTLLSVTTYLIFQGLSPSFWAPLSDTYGRRPILIAAFVVFLGANLGLAFTNKFWLLLVLRMVQASGVSSAVSIGAGCISDVSNRKERGRYMGFYQLGTLLGPAVGPVLGGIFSQSFDWHAIFYFLSALSAVYLLVMVIVLPESLRKLVGDGSLKARGIWRTLLPLRLTVPDQLNSDKSMHSPPKVSIHSMGFGMPWRMFSSLDLALMIYAFSIPFGVYSMVTSSLSTLLKSAYGYNAIETGLCFIPIGVASAIGSVVAGKTIDYEYAKAFRKHGHNLNLYDTRLKYALVINLLYTACVIANGWCCDSKTLSKPTSIAAPLVFQFFLAFFGVVHFNSIQTILVDLRPNRAASVTAAVNIGRCLVSAAFVAAVDYVIDDIGTGWTFTVFGLASLILTAPAIELVKHRGPEWNARREERAKYTTA</sequence>
<feature type="compositionally biased region" description="Basic and acidic residues" evidence="6">
    <location>
        <begin position="12"/>
        <end position="21"/>
    </location>
</feature>
<organism evidence="9 10">
    <name type="scientific">Malassezia psittaci</name>
    <dbReference type="NCBI Taxonomy" id="1821823"/>
    <lineage>
        <taxon>Eukaryota</taxon>
        <taxon>Fungi</taxon>
        <taxon>Dikarya</taxon>
        <taxon>Basidiomycota</taxon>
        <taxon>Ustilaginomycotina</taxon>
        <taxon>Malasseziomycetes</taxon>
        <taxon>Malasseziales</taxon>
        <taxon>Malasseziaceae</taxon>
        <taxon>Malassezia</taxon>
    </lineage>
</organism>
<keyword evidence="4 7" id="KW-1133">Transmembrane helix</keyword>
<feature type="transmembrane region" description="Helical" evidence="7">
    <location>
        <begin position="382"/>
        <end position="402"/>
    </location>
</feature>
<feature type="transmembrane region" description="Helical" evidence="7">
    <location>
        <begin position="414"/>
        <end position="436"/>
    </location>
</feature>
<dbReference type="CDD" id="cd17323">
    <property type="entry name" value="MFS_Tpo1_MDR_like"/>
    <property type="match status" value="1"/>
</dbReference>
<dbReference type="AlphaFoldDB" id="A0AAF0FF94"/>
<dbReference type="InterPro" id="IPR020846">
    <property type="entry name" value="MFS_dom"/>
</dbReference>
<feature type="transmembrane region" description="Helical" evidence="7">
    <location>
        <begin position="131"/>
        <end position="148"/>
    </location>
</feature>
<evidence type="ECO:0000256" key="1">
    <source>
        <dbReference type="ARBA" id="ARBA00004141"/>
    </source>
</evidence>
<feature type="transmembrane region" description="Helical" evidence="7">
    <location>
        <begin position="340"/>
        <end position="361"/>
    </location>
</feature>
<dbReference type="EMBL" id="CP118377">
    <property type="protein sequence ID" value="WFD43613.1"/>
    <property type="molecule type" value="Genomic_DNA"/>
</dbReference>
<comment type="subcellular location">
    <subcellularLocation>
        <location evidence="1">Membrane</location>
        <topology evidence="1">Multi-pass membrane protein</topology>
    </subcellularLocation>
</comment>
<evidence type="ECO:0000259" key="8">
    <source>
        <dbReference type="PROSITE" id="PS50850"/>
    </source>
</evidence>
<keyword evidence="3 7" id="KW-0812">Transmembrane</keyword>
<keyword evidence="2" id="KW-0813">Transport</keyword>
<feature type="transmembrane region" description="Helical" evidence="7">
    <location>
        <begin position="217"/>
        <end position="239"/>
    </location>
</feature>
<evidence type="ECO:0000256" key="7">
    <source>
        <dbReference type="SAM" id="Phobius"/>
    </source>
</evidence>
<feature type="transmembrane region" description="Helical" evidence="7">
    <location>
        <begin position="160"/>
        <end position="180"/>
    </location>
</feature>
<dbReference type="InterPro" id="IPR011701">
    <property type="entry name" value="MFS"/>
</dbReference>
<dbReference type="PROSITE" id="PS50850">
    <property type="entry name" value="MFS"/>
    <property type="match status" value="1"/>
</dbReference>
<dbReference type="FunFam" id="1.20.1720.10:FF:000009">
    <property type="entry name" value="MFS multidrug transporter"/>
    <property type="match status" value="1"/>
</dbReference>
<dbReference type="InterPro" id="IPR036259">
    <property type="entry name" value="MFS_trans_sf"/>
</dbReference>
<feature type="domain" description="Major facilitator superfamily (MFS) profile" evidence="8">
    <location>
        <begin position="65"/>
        <end position="505"/>
    </location>
</feature>
<proteinExistence type="predicted"/>
<evidence type="ECO:0000256" key="2">
    <source>
        <dbReference type="ARBA" id="ARBA00022448"/>
    </source>
</evidence>
<dbReference type="GO" id="GO:0022857">
    <property type="term" value="F:transmembrane transporter activity"/>
    <property type="evidence" value="ECO:0007669"/>
    <property type="project" value="InterPro"/>
</dbReference>
<dbReference type="GO" id="GO:0005886">
    <property type="term" value="C:plasma membrane"/>
    <property type="evidence" value="ECO:0007669"/>
    <property type="project" value="TreeGrafter"/>
</dbReference>
<evidence type="ECO:0000313" key="10">
    <source>
        <dbReference type="Proteomes" id="UP001214628"/>
    </source>
</evidence>
<keyword evidence="5 7" id="KW-0472">Membrane</keyword>
<evidence type="ECO:0000256" key="3">
    <source>
        <dbReference type="ARBA" id="ARBA00022692"/>
    </source>
</evidence>
<protein>
    <recommendedName>
        <fullName evidence="8">Major facilitator superfamily (MFS) profile domain-containing protein</fullName>
    </recommendedName>
</protein>
<evidence type="ECO:0000256" key="6">
    <source>
        <dbReference type="SAM" id="MobiDB-lite"/>
    </source>
</evidence>
<evidence type="ECO:0000256" key="4">
    <source>
        <dbReference type="ARBA" id="ARBA00022989"/>
    </source>
</evidence>
<dbReference type="PANTHER" id="PTHR23502">
    <property type="entry name" value="MAJOR FACILITATOR SUPERFAMILY"/>
    <property type="match status" value="1"/>
</dbReference>
<feature type="compositionally biased region" description="Acidic residues" evidence="6">
    <location>
        <begin position="1"/>
        <end position="11"/>
    </location>
</feature>
<feature type="region of interest" description="Disordered" evidence="6">
    <location>
        <begin position="1"/>
        <end position="51"/>
    </location>
</feature>
<dbReference type="PANTHER" id="PTHR23502:SF51">
    <property type="entry name" value="QUINIDINE RESISTANCE PROTEIN 1-RELATED"/>
    <property type="match status" value="1"/>
</dbReference>
<dbReference type="Gene3D" id="1.20.1250.20">
    <property type="entry name" value="MFS general substrate transporter like domains"/>
    <property type="match status" value="1"/>
</dbReference>
<dbReference type="Proteomes" id="UP001214628">
    <property type="component" value="Chromosome 3"/>
</dbReference>
<feature type="transmembrane region" description="Helical" evidence="7">
    <location>
        <begin position="63"/>
        <end position="84"/>
    </location>
</feature>
<dbReference type="SUPFAM" id="SSF103473">
    <property type="entry name" value="MFS general substrate transporter"/>
    <property type="match status" value="1"/>
</dbReference>
<keyword evidence="10" id="KW-1185">Reference proteome</keyword>
<feature type="transmembrane region" description="Helical" evidence="7">
    <location>
        <begin position="448"/>
        <end position="474"/>
    </location>
</feature>